<sequence>MFKNYVLPFILFVPLTLIAHRFLYVHADHAQMGHKLAPQCQLQDPPSLSFRLSYTGLPGLDAQICNYVAVFHSVIVPQNQTHIPIISYFTGAGAPYALLTILNRYQRRFRDPLAYPTIWLMLTQIFSYGLTYPIYSLLWVLTSQGRLRQAIRSITRADAEAILFAMVIGGVIPSIDMVYMLDPNVTWLWQIYPVFILVAQHVYLIFRPPSQTFQSGYSLMRFIYIACFAVASLTHIILVWPLFWDIPALKALFIPSTTPLEPSATLRLIVLHFLKWDFLLGYFAAALSSLWSAHSLYQLIVMALWYAVSSPVIGIGASVMGLAMWRDGILSKDEGSLHLE</sequence>
<evidence type="ECO:0000313" key="2">
    <source>
        <dbReference type="EMBL" id="PPQ86861.1"/>
    </source>
</evidence>
<dbReference type="AlphaFoldDB" id="A0A409X820"/>
<feature type="transmembrane region" description="Helical" evidence="1">
    <location>
        <begin position="187"/>
        <end position="206"/>
    </location>
</feature>
<feature type="transmembrane region" description="Helical" evidence="1">
    <location>
        <begin position="85"/>
        <end position="105"/>
    </location>
</feature>
<feature type="transmembrane region" description="Helical" evidence="1">
    <location>
        <begin position="299"/>
        <end position="325"/>
    </location>
</feature>
<feature type="transmembrane region" description="Helical" evidence="1">
    <location>
        <begin position="161"/>
        <end position="181"/>
    </location>
</feature>
<accession>A0A409X820</accession>
<keyword evidence="1" id="KW-1133">Transmembrane helix</keyword>
<keyword evidence="1" id="KW-0472">Membrane</keyword>
<dbReference type="STRING" id="93625.A0A409X820"/>
<comment type="caution">
    <text evidence="2">The sequence shown here is derived from an EMBL/GenBank/DDBJ whole genome shotgun (WGS) entry which is preliminary data.</text>
</comment>
<feature type="transmembrane region" description="Helical" evidence="1">
    <location>
        <begin position="6"/>
        <end position="25"/>
    </location>
</feature>
<dbReference type="Proteomes" id="UP000283269">
    <property type="component" value="Unassembled WGS sequence"/>
</dbReference>
<feature type="transmembrane region" description="Helical" evidence="1">
    <location>
        <begin position="264"/>
        <end position="287"/>
    </location>
</feature>
<evidence type="ECO:0000256" key="1">
    <source>
        <dbReference type="SAM" id="Phobius"/>
    </source>
</evidence>
<evidence type="ECO:0000313" key="3">
    <source>
        <dbReference type="Proteomes" id="UP000283269"/>
    </source>
</evidence>
<dbReference type="InParanoid" id="A0A409X820"/>
<keyword evidence="1" id="KW-0812">Transmembrane</keyword>
<dbReference type="OrthoDB" id="72269at2759"/>
<feature type="transmembrane region" description="Helical" evidence="1">
    <location>
        <begin position="117"/>
        <end position="141"/>
    </location>
</feature>
<feature type="transmembrane region" description="Helical" evidence="1">
    <location>
        <begin position="218"/>
        <end position="244"/>
    </location>
</feature>
<dbReference type="EMBL" id="NHYD01002412">
    <property type="protein sequence ID" value="PPQ86861.1"/>
    <property type="molecule type" value="Genomic_DNA"/>
</dbReference>
<gene>
    <name evidence="2" type="ORF">CVT25_012579</name>
</gene>
<protein>
    <submittedName>
        <fullName evidence="2">Uncharacterized protein</fullName>
    </submittedName>
</protein>
<proteinExistence type="predicted"/>
<reference evidence="2 3" key="1">
    <citation type="journal article" date="2018" name="Evol. Lett.">
        <title>Horizontal gene cluster transfer increased hallucinogenic mushroom diversity.</title>
        <authorList>
            <person name="Reynolds H.T."/>
            <person name="Vijayakumar V."/>
            <person name="Gluck-Thaler E."/>
            <person name="Korotkin H.B."/>
            <person name="Matheny P.B."/>
            <person name="Slot J.C."/>
        </authorList>
    </citation>
    <scope>NUCLEOTIDE SEQUENCE [LARGE SCALE GENOMIC DNA]</scope>
    <source>
        <strain evidence="2 3">2631</strain>
    </source>
</reference>
<name>A0A409X820_PSICY</name>
<organism evidence="2 3">
    <name type="scientific">Psilocybe cyanescens</name>
    <dbReference type="NCBI Taxonomy" id="93625"/>
    <lineage>
        <taxon>Eukaryota</taxon>
        <taxon>Fungi</taxon>
        <taxon>Dikarya</taxon>
        <taxon>Basidiomycota</taxon>
        <taxon>Agaricomycotina</taxon>
        <taxon>Agaricomycetes</taxon>
        <taxon>Agaricomycetidae</taxon>
        <taxon>Agaricales</taxon>
        <taxon>Agaricineae</taxon>
        <taxon>Strophariaceae</taxon>
        <taxon>Psilocybe</taxon>
    </lineage>
</organism>
<keyword evidence="3" id="KW-1185">Reference proteome</keyword>